<dbReference type="HOGENOM" id="CLU_518475_0_0_9"/>
<evidence type="ECO:0000256" key="1">
    <source>
        <dbReference type="SAM" id="Coils"/>
    </source>
</evidence>
<dbReference type="eggNOG" id="ENOG50306Y7">
    <property type="taxonomic scope" value="Bacteria"/>
</dbReference>
<evidence type="ECO:0000313" key="3">
    <source>
        <dbReference type="Proteomes" id="UP000029585"/>
    </source>
</evidence>
<sequence length="525" mass="60268">MKSIYQLTALIGNKSDGINDEKFMTAAWILYAWMRREVIDCIPLPELPATVSKSAKTGRSVASIYQPEEHFFTLRSSVFENGIRDTVEAEIMPYRQSLLLAVRETAFLREPGAKAKPASGPLAFVRQLIDEVGLNDGRQLSTGLQRITTQQVGELADFLCAPDRWLPVVVVSQAKNPALGQNGYLVDVRELASDLAGSAHVMVIDWDVTYEFSRIVGDEWSCFGGAVRIYWPELFDFETDDPYVHPLYTAQTIRRNFYPSEFEKELKKIIRARNAGQVIAWNRFGIRFYVEAEQMRMLSVSGEESTEELLKQCREQLRRVHESQEEYKALAETYYADMVACQEDSQALQKQMTAMTEMLNRQRREIARLNGRAEQPPVDLGYEQMAKWVEQYYPDRLYLHPRAVRALKSAVYQNPSMVYRCLILLAEDYYDYRMGRINRDTFLQCCAKVDPGLSECGFGGASDILEQGDEYYITYGGKRRLLERHLKKGVNHNALYCLRIYFFWDEKSSHVVIGSLPGHLRSSLT</sequence>
<reference evidence="2 3" key="1">
    <citation type="submission" date="2011-08" db="EMBL/GenBank/DDBJ databases">
        <title>The Genome Sequence of Clostridium orbiscindens 1_3_50AFAA.</title>
        <authorList>
            <consortium name="The Broad Institute Genome Sequencing Platform"/>
            <person name="Earl A."/>
            <person name="Ward D."/>
            <person name="Feldgarden M."/>
            <person name="Gevers D."/>
            <person name="Daigneault M."/>
            <person name="Strauss J."/>
            <person name="Allen-Vercoe E."/>
            <person name="Young S.K."/>
            <person name="Zeng Q."/>
            <person name="Gargeya S."/>
            <person name="Fitzgerald M."/>
            <person name="Haas B."/>
            <person name="Abouelleil A."/>
            <person name="Alvarado L."/>
            <person name="Arachchi H.M."/>
            <person name="Berlin A."/>
            <person name="Brown A."/>
            <person name="Chapman S.B."/>
            <person name="Chen Z."/>
            <person name="Dunbar C."/>
            <person name="Freedman E."/>
            <person name="Gearin G."/>
            <person name="Gellesch M."/>
            <person name="Goldberg J."/>
            <person name="Griggs A."/>
            <person name="Gujja S."/>
            <person name="Heiman D."/>
            <person name="Howarth C."/>
            <person name="Larson L."/>
            <person name="Lui A."/>
            <person name="MacDonald P.J.P."/>
            <person name="Montmayeur A."/>
            <person name="Murphy C."/>
            <person name="Neiman D."/>
            <person name="Pearson M."/>
            <person name="Priest M."/>
            <person name="Roberts A."/>
            <person name="Saif S."/>
            <person name="Shea T."/>
            <person name="Shenoy N."/>
            <person name="Sisk P."/>
            <person name="Stolte C."/>
            <person name="Sykes S."/>
            <person name="Wortman J."/>
            <person name="Nusbaum C."/>
            <person name="Birren B."/>
        </authorList>
    </citation>
    <scope>NUCLEOTIDE SEQUENCE [LARGE SCALE GENOMIC DNA]</scope>
    <source>
        <strain evidence="2 3">1_3_50AFAA</strain>
    </source>
</reference>
<protein>
    <submittedName>
        <fullName evidence="2">Uncharacterized protein</fullName>
    </submittedName>
</protein>
<proteinExistence type="predicted"/>
<dbReference type="Proteomes" id="UP000029585">
    <property type="component" value="Unassembled WGS sequence"/>
</dbReference>
<evidence type="ECO:0000313" key="2">
    <source>
        <dbReference type="EMBL" id="KGF53595.1"/>
    </source>
</evidence>
<keyword evidence="1" id="KW-0175">Coiled coil</keyword>
<keyword evidence="3" id="KW-1185">Reference proteome</keyword>
<gene>
    <name evidence="2" type="ORF">HMPREF9460_03586</name>
</gene>
<accession>A0A096B3D3</accession>
<feature type="coiled-coil region" evidence="1">
    <location>
        <begin position="306"/>
        <end position="372"/>
    </location>
</feature>
<dbReference type="RefSeq" id="WP_242848664.1">
    <property type="nucleotide sequence ID" value="NZ_KN174166.1"/>
</dbReference>
<dbReference type="AlphaFoldDB" id="A0A096B3D3"/>
<comment type="caution">
    <text evidence="2">The sequence shown here is derived from an EMBL/GenBank/DDBJ whole genome shotgun (WGS) entry which is preliminary data.</text>
</comment>
<organism evidence="2 3">
    <name type="scientific">Flavonifractor plautii 1_3_50AFAA</name>
    <dbReference type="NCBI Taxonomy" id="742738"/>
    <lineage>
        <taxon>Bacteria</taxon>
        <taxon>Bacillati</taxon>
        <taxon>Bacillota</taxon>
        <taxon>Clostridia</taxon>
        <taxon>Eubacteriales</taxon>
        <taxon>Oscillospiraceae</taxon>
        <taxon>Flavonifractor</taxon>
    </lineage>
</organism>
<dbReference type="PATRIC" id="fig|742738.3.peg.3694"/>
<dbReference type="EMBL" id="ADLO01000107">
    <property type="protein sequence ID" value="KGF53595.1"/>
    <property type="molecule type" value="Genomic_DNA"/>
</dbReference>
<name>A0A096B3D3_FLAPL</name>